<proteinExistence type="predicted"/>
<dbReference type="PANTHER" id="PTHR40266">
    <property type="entry name" value="TOXIN HIGB-1"/>
    <property type="match status" value="1"/>
</dbReference>
<dbReference type="PANTHER" id="PTHR40266:SF2">
    <property type="entry name" value="TOXIN HIGB-1"/>
    <property type="match status" value="1"/>
</dbReference>
<name>A0A6N8SGS2_9HYPH</name>
<protein>
    <submittedName>
        <fullName evidence="1">Plasmid maintenance system killer protein</fullName>
    </submittedName>
</protein>
<sequence>MIKSIADTATRQFLETGKSRFSGLDAAKAMARLNVLNAARSLDDISPLRSIGLHKLSGNRKGQWAMTINGPWRLCFLFENGDAYDVEIVDYH</sequence>
<evidence type="ECO:0000313" key="2">
    <source>
        <dbReference type="Proteomes" id="UP000435802"/>
    </source>
</evidence>
<evidence type="ECO:0000313" key="1">
    <source>
        <dbReference type="EMBL" id="MXN46848.1"/>
    </source>
</evidence>
<reference evidence="1 2" key="1">
    <citation type="submission" date="2019-12" db="EMBL/GenBank/DDBJ databases">
        <title>Shinella kummerowiae sp. nov., a symbiotic bacterium isolated from root nodules of the herbal legume Kummerowia stipulacea.</title>
        <authorList>
            <person name="Gao J."/>
        </authorList>
    </citation>
    <scope>NUCLEOTIDE SEQUENCE [LARGE SCALE GENOMIC DNA]</scope>
    <source>
        <strain evidence="1 2">CCBAU 25048</strain>
    </source>
</reference>
<dbReference type="OrthoDB" id="9801102at2"/>
<dbReference type="SUPFAM" id="SSF143011">
    <property type="entry name" value="RelE-like"/>
    <property type="match status" value="1"/>
</dbReference>
<organism evidence="1 2">
    <name type="scientific">Shinella kummerowiae</name>
    <dbReference type="NCBI Taxonomy" id="417745"/>
    <lineage>
        <taxon>Bacteria</taxon>
        <taxon>Pseudomonadati</taxon>
        <taxon>Pseudomonadota</taxon>
        <taxon>Alphaproteobacteria</taxon>
        <taxon>Hyphomicrobiales</taxon>
        <taxon>Rhizobiaceae</taxon>
        <taxon>Shinella</taxon>
    </lineage>
</organism>
<keyword evidence="2" id="KW-1185">Reference proteome</keyword>
<dbReference type="AlphaFoldDB" id="A0A6N8SGS2"/>
<dbReference type="InterPro" id="IPR007711">
    <property type="entry name" value="HigB-1"/>
</dbReference>
<dbReference type="Proteomes" id="UP000435802">
    <property type="component" value="Unassembled WGS sequence"/>
</dbReference>
<dbReference type="EMBL" id="WUMK01000006">
    <property type="protein sequence ID" value="MXN46848.1"/>
    <property type="molecule type" value="Genomic_DNA"/>
</dbReference>
<dbReference type="Gene3D" id="3.30.2310.20">
    <property type="entry name" value="RelE-like"/>
    <property type="match status" value="1"/>
</dbReference>
<accession>A0A6N8SGS2</accession>
<dbReference type="InterPro" id="IPR035093">
    <property type="entry name" value="RelE/ParE_toxin_dom_sf"/>
</dbReference>
<comment type="caution">
    <text evidence="1">The sequence shown here is derived from an EMBL/GenBank/DDBJ whole genome shotgun (WGS) entry which is preliminary data.</text>
</comment>
<dbReference type="Pfam" id="PF05015">
    <property type="entry name" value="HigB-like_toxin"/>
    <property type="match status" value="1"/>
</dbReference>
<gene>
    <name evidence="1" type="ORF">GR138_16770</name>
</gene>
<dbReference type="RefSeq" id="WP_160860388.1">
    <property type="nucleotide sequence ID" value="NZ_WUMK01000006.1"/>
</dbReference>